<dbReference type="PANTHER" id="PTHR33490">
    <property type="entry name" value="BLR5614 PROTEIN-RELATED"/>
    <property type="match status" value="1"/>
</dbReference>
<dbReference type="PANTHER" id="PTHR33490:SF7">
    <property type="entry name" value="BLR2979 PROTEIN"/>
    <property type="match status" value="1"/>
</dbReference>
<organism evidence="2 3">
    <name type="scientific">Croceibacterium xixiisoli</name>
    <dbReference type="NCBI Taxonomy" id="1476466"/>
    <lineage>
        <taxon>Bacteria</taxon>
        <taxon>Pseudomonadati</taxon>
        <taxon>Pseudomonadota</taxon>
        <taxon>Alphaproteobacteria</taxon>
        <taxon>Sphingomonadales</taxon>
        <taxon>Erythrobacteraceae</taxon>
        <taxon>Croceibacterium</taxon>
    </lineage>
</organism>
<comment type="caution">
    <text evidence="2">The sequence shown here is derived from an EMBL/GenBank/DDBJ whole genome shotgun (WGS) entry which is preliminary data.</text>
</comment>
<reference evidence="2 3" key="1">
    <citation type="submission" date="2019-12" db="EMBL/GenBank/DDBJ databases">
        <title>Genomic-based taxomic classification of the family Erythrobacteraceae.</title>
        <authorList>
            <person name="Xu L."/>
        </authorList>
    </citation>
    <scope>NUCLEOTIDE SEQUENCE [LARGE SCALE GENOMIC DNA]</scope>
    <source>
        <strain evidence="2 3">S36</strain>
    </source>
</reference>
<dbReference type="Pfam" id="PF08379">
    <property type="entry name" value="Bact_transglu_N"/>
    <property type="match status" value="1"/>
</dbReference>
<dbReference type="AlphaFoldDB" id="A0A6I4TUW6"/>
<gene>
    <name evidence="2" type="ORF">GRI97_05085</name>
</gene>
<dbReference type="Gene3D" id="3.10.620.30">
    <property type="match status" value="1"/>
</dbReference>
<evidence type="ECO:0000313" key="3">
    <source>
        <dbReference type="Proteomes" id="UP000469430"/>
    </source>
</evidence>
<dbReference type="InterPro" id="IPR002931">
    <property type="entry name" value="Transglutaminase-like"/>
</dbReference>
<evidence type="ECO:0000259" key="1">
    <source>
        <dbReference type="SMART" id="SM00460"/>
    </source>
</evidence>
<accession>A0A6I4TUW6</accession>
<dbReference type="Proteomes" id="UP000469430">
    <property type="component" value="Unassembled WGS sequence"/>
</dbReference>
<dbReference type="EMBL" id="WTYJ01000001">
    <property type="protein sequence ID" value="MXO98358.1"/>
    <property type="molecule type" value="Genomic_DNA"/>
</dbReference>
<dbReference type="RefSeq" id="WP_161390008.1">
    <property type="nucleotide sequence ID" value="NZ_JBHSCP010000001.1"/>
</dbReference>
<proteinExistence type="predicted"/>
<keyword evidence="3" id="KW-1185">Reference proteome</keyword>
<dbReference type="Pfam" id="PF01841">
    <property type="entry name" value="Transglut_core"/>
    <property type="match status" value="1"/>
</dbReference>
<dbReference type="OrthoDB" id="9804023at2"/>
<dbReference type="SMART" id="SM00460">
    <property type="entry name" value="TGc"/>
    <property type="match status" value="1"/>
</dbReference>
<protein>
    <submittedName>
        <fullName evidence="2">Transglutaminase family protein</fullName>
    </submittedName>
</protein>
<feature type="domain" description="Transglutaminase-like" evidence="1">
    <location>
        <begin position="174"/>
        <end position="245"/>
    </location>
</feature>
<evidence type="ECO:0000313" key="2">
    <source>
        <dbReference type="EMBL" id="MXO98358.1"/>
    </source>
</evidence>
<dbReference type="InterPro" id="IPR013589">
    <property type="entry name" value="Bac_transglu_N"/>
</dbReference>
<name>A0A6I4TUW6_9SPHN</name>
<sequence>MIYHVNHRSVLSYAAPVFDARINLRLKPVAWPGQSMRDYRLEIDPMPASMRDEVGPYVVNTLALNLAEALSALTVVSSFTMQVDAPVVPQHTPSITDLRQQALAVQRIDALAPAPYLYASRLAAFEPDIAHWAATSLTSDQQVLDGALDLARRIYREFAYVPGATSSSTSPADAFRAREGVCQDFAQVMIVALRSFGIPAAYVSGYLRTIPPPGRERLVGADAMHAWVAVWCGDAAGWVGIDPTNDCLTGESHITVAMGRDYADVAPVDGVFVGQSVQRMKVQVDVAPLD</sequence>
<dbReference type="InterPro" id="IPR038765">
    <property type="entry name" value="Papain-like_cys_pep_sf"/>
</dbReference>
<dbReference type="SUPFAM" id="SSF54001">
    <property type="entry name" value="Cysteine proteinases"/>
    <property type="match status" value="1"/>
</dbReference>